<evidence type="ECO:0000313" key="5">
    <source>
        <dbReference type="EMBL" id="RWQ91371.1"/>
    </source>
</evidence>
<evidence type="ECO:0000256" key="4">
    <source>
        <dbReference type="ARBA" id="ARBA00022827"/>
    </source>
</evidence>
<keyword evidence="3" id="KW-0285">Flavoprotein</keyword>
<evidence type="ECO:0008006" key="7">
    <source>
        <dbReference type="Google" id="ProtNLM"/>
    </source>
</evidence>
<evidence type="ECO:0000256" key="1">
    <source>
        <dbReference type="ARBA" id="ARBA00001974"/>
    </source>
</evidence>
<dbReference type="Gene3D" id="3.50.50.60">
    <property type="entry name" value="FAD/NAD(P)-binding domain"/>
    <property type="match status" value="1"/>
</dbReference>
<keyword evidence="6" id="KW-1185">Reference proteome</keyword>
<gene>
    <name evidence="5" type="ORF">C8Q69DRAFT_511003</name>
</gene>
<dbReference type="InterPro" id="IPR051209">
    <property type="entry name" value="FAD-bind_Monooxygenase_sf"/>
</dbReference>
<sequence>MFRRIPITSHLSQTRGWNGYYLSGDQLQEYFVNFAEEYDLEHFIKFETKVVSASWLEEEGQWPAIEGLQTYKGILTHTANWDQDIDWKDKRVALIGVGSSGV</sequence>
<dbReference type="InterPro" id="IPR036188">
    <property type="entry name" value="FAD/NAD-bd_sf"/>
</dbReference>
<dbReference type="SUPFAM" id="SSF51905">
    <property type="entry name" value="FAD/NAD(P)-binding domain"/>
    <property type="match status" value="1"/>
</dbReference>
<accession>A0A443HHS3</accession>
<evidence type="ECO:0000256" key="2">
    <source>
        <dbReference type="ARBA" id="ARBA00010139"/>
    </source>
</evidence>
<dbReference type="AlphaFoldDB" id="A0A443HHS3"/>
<proteinExistence type="inferred from homology"/>
<name>A0A443HHS3_BYSSP</name>
<reference evidence="5 6" key="1">
    <citation type="journal article" date="2018" name="Front. Microbiol.">
        <title>Genomic and genetic insights into a cosmopolitan fungus, Paecilomyces variotii (Eurotiales).</title>
        <authorList>
            <person name="Urquhart A.S."/>
            <person name="Mondo S.J."/>
            <person name="Makela M.R."/>
            <person name="Hane J.K."/>
            <person name="Wiebenga A."/>
            <person name="He G."/>
            <person name="Mihaltcheva S."/>
            <person name="Pangilinan J."/>
            <person name="Lipzen A."/>
            <person name="Barry K."/>
            <person name="de Vries R.P."/>
            <person name="Grigoriev I.V."/>
            <person name="Idnurm A."/>
        </authorList>
    </citation>
    <scope>NUCLEOTIDE SEQUENCE [LARGE SCALE GENOMIC DNA]</scope>
    <source>
        <strain evidence="5 6">CBS 101075</strain>
    </source>
</reference>
<dbReference type="VEuPathDB" id="FungiDB:C8Q69DRAFT_511003"/>
<comment type="similarity">
    <text evidence="2">Belongs to the FAD-binding monooxygenase family.</text>
</comment>
<dbReference type="PANTHER" id="PTHR42877:SF4">
    <property type="entry name" value="FAD_NAD(P)-BINDING DOMAIN-CONTAINING PROTEIN-RELATED"/>
    <property type="match status" value="1"/>
</dbReference>
<dbReference type="Proteomes" id="UP000283841">
    <property type="component" value="Unassembled WGS sequence"/>
</dbReference>
<evidence type="ECO:0000256" key="3">
    <source>
        <dbReference type="ARBA" id="ARBA00022630"/>
    </source>
</evidence>
<dbReference type="EMBL" id="RCNU01000021">
    <property type="protein sequence ID" value="RWQ91371.1"/>
    <property type="molecule type" value="Genomic_DNA"/>
</dbReference>
<dbReference type="PANTHER" id="PTHR42877">
    <property type="entry name" value="L-ORNITHINE N(5)-MONOOXYGENASE-RELATED"/>
    <property type="match status" value="1"/>
</dbReference>
<dbReference type="GeneID" id="39602511"/>
<dbReference type="STRING" id="264951.A0A443HHS3"/>
<comment type="caution">
    <text evidence="5">The sequence shown here is derived from an EMBL/GenBank/DDBJ whole genome shotgun (WGS) entry which is preliminary data.</text>
</comment>
<protein>
    <recommendedName>
        <fullName evidence="7">Flavin-containing monooxygenase</fullName>
    </recommendedName>
</protein>
<organism evidence="5 6">
    <name type="scientific">Byssochlamys spectabilis</name>
    <name type="common">Paecilomyces variotii</name>
    <dbReference type="NCBI Taxonomy" id="264951"/>
    <lineage>
        <taxon>Eukaryota</taxon>
        <taxon>Fungi</taxon>
        <taxon>Dikarya</taxon>
        <taxon>Ascomycota</taxon>
        <taxon>Pezizomycotina</taxon>
        <taxon>Eurotiomycetes</taxon>
        <taxon>Eurotiomycetidae</taxon>
        <taxon>Eurotiales</taxon>
        <taxon>Thermoascaceae</taxon>
        <taxon>Paecilomyces</taxon>
    </lineage>
</organism>
<dbReference type="RefSeq" id="XP_028481016.1">
    <property type="nucleotide sequence ID" value="XM_028633234.1"/>
</dbReference>
<comment type="cofactor">
    <cofactor evidence="1">
        <name>FAD</name>
        <dbReference type="ChEBI" id="CHEBI:57692"/>
    </cofactor>
</comment>
<evidence type="ECO:0000313" key="6">
    <source>
        <dbReference type="Proteomes" id="UP000283841"/>
    </source>
</evidence>
<keyword evidence="4" id="KW-0274">FAD</keyword>